<dbReference type="AlphaFoldDB" id="A0A371DKR7"/>
<dbReference type="Pfam" id="PF12937">
    <property type="entry name" value="F-box-like"/>
    <property type="match status" value="1"/>
</dbReference>
<reference evidence="2 3" key="1">
    <citation type="journal article" date="2018" name="Biotechnol. Biofuels">
        <title>Integrative visual omics of the white-rot fungus Polyporus brumalis exposes the biotechnological potential of its oxidative enzymes for delignifying raw plant biomass.</title>
        <authorList>
            <person name="Miyauchi S."/>
            <person name="Rancon A."/>
            <person name="Drula E."/>
            <person name="Hage H."/>
            <person name="Chaduli D."/>
            <person name="Favel A."/>
            <person name="Grisel S."/>
            <person name="Henrissat B."/>
            <person name="Herpoel-Gimbert I."/>
            <person name="Ruiz-Duenas F.J."/>
            <person name="Chevret D."/>
            <person name="Hainaut M."/>
            <person name="Lin J."/>
            <person name="Wang M."/>
            <person name="Pangilinan J."/>
            <person name="Lipzen A."/>
            <person name="Lesage-Meessen L."/>
            <person name="Navarro D."/>
            <person name="Riley R."/>
            <person name="Grigoriev I.V."/>
            <person name="Zhou S."/>
            <person name="Raouche S."/>
            <person name="Rosso M.N."/>
        </authorList>
    </citation>
    <scope>NUCLEOTIDE SEQUENCE [LARGE SCALE GENOMIC DNA]</scope>
    <source>
        <strain evidence="2 3">BRFM 1820</strain>
    </source>
</reference>
<dbReference type="InterPro" id="IPR032675">
    <property type="entry name" value="LRR_dom_sf"/>
</dbReference>
<evidence type="ECO:0000313" key="2">
    <source>
        <dbReference type="EMBL" id="RDX53123.1"/>
    </source>
</evidence>
<organism evidence="2 3">
    <name type="scientific">Lentinus brumalis</name>
    <dbReference type="NCBI Taxonomy" id="2498619"/>
    <lineage>
        <taxon>Eukaryota</taxon>
        <taxon>Fungi</taxon>
        <taxon>Dikarya</taxon>
        <taxon>Basidiomycota</taxon>
        <taxon>Agaricomycotina</taxon>
        <taxon>Agaricomycetes</taxon>
        <taxon>Polyporales</taxon>
        <taxon>Polyporaceae</taxon>
        <taxon>Lentinus</taxon>
    </lineage>
</organism>
<dbReference type="EMBL" id="KZ857388">
    <property type="protein sequence ID" value="RDX53123.1"/>
    <property type="molecule type" value="Genomic_DNA"/>
</dbReference>
<evidence type="ECO:0000313" key="3">
    <source>
        <dbReference type="Proteomes" id="UP000256964"/>
    </source>
</evidence>
<gene>
    <name evidence="2" type="ORF">OH76DRAFT_1399730</name>
</gene>
<keyword evidence="3" id="KW-1185">Reference proteome</keyword>
<dbReference type="InterPro" id="IPR001810">
    <property type="entry name" value="F-box_dom"/>
</dbReference>
<dbReference type="Gene3D" id="1.20.1280.50">
    <property type="match status" value="1"/>
</dbReference>
<name>A0A371DKR7_9APHY</name>
<proteinExistence type="predicted"/>
<dbReference type="Gene3D" id="3.80.10.10">
    <property type="entry name" value="Ribonuclease Inhibitor"/>
    <property type="match status" value="1"/>
</dbReference>
<accession>A0A371DKR7</accession>
<dbReference type="SUPFAM" id="SSF52047">
    <property type="entry name" value="RNI-like"/>
    <property type="match status" value="1"/>
</dbReference>
<evidence type="ECO:0000259" key="1">
    <source>
        <dbReference type="Pfam" id="PF12937"/>
    </source>
</evidence>
<feature type="domain" description="F-box" evidence="1">
    <location>
        <begin position="15"/>
        <end position="71"/>
    </location>
</feature>
<dbReference type="Proteomes" id="UP000256964">
    <property type="component" value="Unassembled WGS sequence"/>
</dbReference>
<dbReference type="OrthoDB" id="2758568at2759"/>
<sequence>MWDIDELLNARLPVNSLPVEVLVDIFALVQAEPPRYDYGKNSYRITWLPILAVCRHWRRVMCSNPGFWRTIEVTSTHEWLRISLERCAHVHADVILRDNDLNHDIWPVLAKGASTIRSLTIRHLELSWRMSVIALLVEHQWPVLQRLDIESGLRFSPLRDNLPAVDIILTTESFPSLRSLCLRSDGFCPPTERSLYRHLRTLDLRSCVWAMPLGQFLDVLESMTHVEILHLHKVSWHMAEVPDNLQARVVSLSCLRSLTLESCSYLPTTCILNCLRLPAVTFISLSICISDEDPQGIIAAIPQDRSAVFPMLSAITSAEVSAEHDSGGVYGLRGTNATNSHTAAIQLDTSEYVADDWPFSLSRALADFVNVFSHSPITALAVSGEYSMVSVTNWVDVFEHFPNLERIDFRLKEPESTHTFWMALSQTPSTSHHGAVYCPRLRTVRTIGSHCVLSMGESAFWAMPRALRTRKDRGHSLEKLEIYLGYEGDDDCLEKGNTAYLAQVEACVEGLAIGLLDESGKNYEVGVFGGMPVFPEIGY</sequence>
<protein>
    <recommendedName>
        <fullName evidence="1">F-box domain-containing protein</fullName>
    </recommendedName>
</protein>